<dbReference type="GO" id="GO:0000287">
    <property type="term" value="F:magnesium ion binding"/>
    <property type="evidence" value="ECO:0007669"/>
    <property type="project" value="InterPro"/>
</dbReference>
<dbReference type="GO" id="GO:0004674">
    <property type="term" value="F:protein serine/threonine kinase activity"/>
    <property type="evidence" value="ECO:0007669"/>
    <property type="project" value="InterPro"/>
</dbReference>
<feature type="region of interest" description="Disordered" evidence="1">
    <location>
        <begin position="102"/>
        <end position="129"/>
    </location>
</feature>
<dbReference type="AlphaFoldDB" id="A0A8D1GNH7"/>
<dbReference type="Ensembl" id="ENSSSCT00045010178.1">
    <property type="protein sequence ID" value="ENSSSCP00045006913.1"/>
    <property type="gene ID" value="ENSSSCG00045006129.1"/>
</dbReference>
<feature type="compositionally biased region" description="Low complexity" evidence="1">
    <location>
        <begin position="117"/>
        <end position="126"/>
    </location>
</feature>
<name>A0A8D1GNH7_PIG</name>
<feature type="region of interest" description="Disordered" evidence="1">
    <location>
        <begin position="48"/>
        <end position="88"/>
    </location>
</feature>
<feature type="compositionally biased region" description="Low complexity" evidence="1">
    <location>
        <begin position="162"/>
        <end position="177"/>
    </location>
</feature>
<evidence type="ECO:0000259" key="2">
    <source>
        <dbReference type="Pfam" id="PF08926"/>
    </source>
</evidence>
<dbReference type="InterPro" id="IPR015022">
    <property type="entry name" value="MAST_pre-PK_dom"/>
</dbReference>
<evidence type="ECO:0000256" key="1">
    <source>
        <dbReference type="SAM" id="MobiDB-lite"/>
    </source>
</evidence>
<dbReference type="SUPFAM" id="SSF140482">
    <property type="entry name" value="MAST3 pre-PK domain-like"/>
    <property type="match status" value="1"/>
</dbReference>
<feature type="region of interest" description="Disordered" evidence="1">
    <location>
        <begin position="150"/>
        <end position="177"/>
    </location>
</feature>
<feature type="compositionally biased region" description="Polar residues" evidence="1">
    <location>
        <begin position="48"/>
        <end position="57"/>
    </location>
</feature>
<feature type="compositionally biased region" description="Polar residues" evidence="1">
    <location>
        <begin position="105"/>
        <end position="116"/>
    </location>
</feature>
<dbReference type="Pfam" id="PF08926">
    <property type="entry name" value="DUF1908"/>
    <property type="match status" value="1"/>
</dbReference>
<organism evidence="3 4">
    <name type="scientific">Sus scrofa</name>
    <name type="common">Pig</name>
    <dbReference type="NCBI Taxonomy" id="9823"/>
    <lineage>
        <taxon>Eukaryota</taxon>
        <taxon>Metazoa</taxon>
        <taxon>Chordata</taxon>
        <taxon>Craniata</taxon>
        <taxon>Vertebrata</taxon>
        <taxon>Euteleostomi</taxon>
        <taxon>Mammalia</taxon>
        <taxon>Eutheria</taxon>
        <taxon>Laurasiatheria</taxon>
        <taxon>Artiodactyla</taxon>
        <taxon>Suina</taxon>
        <taxon>Suidae</taxon>
        <taxon>Sus</taxon>
    </lineage>
</organism>
<dbReference type="FunFam" id="1.20.1480.20:FF:000001">
    <property type="entry name" value="microtubule-associated serine/threonine-protein kinase 4 isoform X1"/>
    <property type="match status" value="1"/>
</dbReference>
<proteinExistence type="predicted"/>
<dbReference type="Proteomes" id="UP000694728">
    <property type="component" value="Unplaced"/>
</dbReference>
<dbReference type="InterPro" id="IPR023142">
    <property type="entry name" value="MAST_pre-PK_dom_sf"/>
</dbReference>
<evidence type="ECO:0000313" key="4">
    <source>
        <dbReference type="Proteomes" id="UP000694728"/>
    </source>
</evidence>
<reference evidence="3" key="1">
    <citation type="submission" date="2025-08" db="UniProtKB">
        <authorList>
            <consortium name="Ensembl"/>
        </authorList>
    </citation>
    <scope>IDENTIFICATION</scope>
</reference>
<protein>
    <recommendedName>
        <fullName evidence="2">Microtubule-associated serine/threonine-protein kinase pre-PK domain-containing protein</fullName>
    </recommendedName>
</protein>
<evidence type="ECO:0000313" key="3">
    <source>
        <dbReference type="Ensembl" id="ENSSSCP00045006913.1"/>
    </source>
</evidence>
<accession>A0A8D1GNH7</accession>
<sequence length="439" mass="48242">MVVSFRELRVFAQGSKTYTLKKSIPRRNTVICEISLYKHCRTSNRKSLIVTSSTSPTLPRPHSPLHGHTGSSPLDSPRNFSPSAPAHFSFVPARRTDGRRWSLASLPSSGYGTNTPSSTVSSSCSSQEKLHQLPFQPTADELHFLTKHFSTESVPDEEGRQSPALRPRSRSLSPGRSPVSYDSEIIMMNHVYKERFPKATAQMEERLAEFISSNAPDSVLPLADGTLSFIHHQVIEMARDCLDKSRSGLITSHYFYELQENLEKLLQDVSWLSFGRNNWCKQNLEMAASQPQARGLHLGFTCLPILVAWQEVLGRAGGGADVFRDLILPSVKSLGVRKSGDQRVLPPPGAPLFAFLSALQQGAQATAARITCQYSLGRGDALAPQGSSRHRSISWAPPHPRLHAGVGPAELRAQANDQAGLQGVSLEVRSRNVCVCLFV</sequence>
<dbReference type="GO" id="GO:0005524">
    <property type="term" value="F:ATP binding"/>
    <property type="evidence" value="ECO:0007669"/>
    <property type="project" value="InterPro"/>
</dbReference>
<dbReference type="Gene3D" id="1.20.1480.20">
    <property type="entry name" value="MAST3 pre-PK domain-like"/>
    <property type="match status" value="1"/>
</dbReference>
<feature type="compositionally biased region" description="Polar residues" evidence="1">
    <location>
        <begin position="69"/>
        <end position="82"/>
    </location>
</feature>
<feature type="domain" description="Microtubule-associated serine/threonine-protein kinase pre-PK" evidence="2">
    <location>
        <begin position="73"/>
        <end position="270"/>
    </location>
</feature>